<evidence type="ECO:0000313" key="3">
    <source>
        <dbReference type="Proteomes" id="UP001501231"/>
    </source>
</evidence>
<proteinExistence type="predicted"/>
<dbReference type="InterPro" id="IPR029069">
    <property type="entry name" value="HotDog_dom_sf"/>
</dbReference>
<dbReference type="InterPro" id="IPR016709">
    <property type="entry name" value="HadA-like"/>
</dbReference>
<protein>
    <submittedName>
        <fullName evidence="2">MaoC family dehydratase N-terminal domain-containing protein</fullName>
    </submittedName>
</protein>
<evidence type="ECO:0000259" key="1">
    <source>
        <dbReference type="Pfam" id="PF13452"/>
    </source>
</evidence>
<sequence>MAIDAGAIGTELPIVESTMEARRLRFFAKAIGETDPVYSDLEAARAAGHPDLPVPPTFLFGIELERPEPFGFLTDLGVDLRRILHGTQSFVYHSTAHAGDTLIARPRIADVYAKKGGALEFVVKETAVAAVDGSPIADLSTVIVVRSPEATA</sequence>
<dbReference type="EMBL" id="BAAARW010000012">
    <property type="protein sequence ID" value="GAA2423497.1"/>
    <property type="molecule type" value="Genomic_DNA"/>
</dbReference>
<dbReference type="SUPFAM" id="SSF54637">
    <property type="entry name" value="Thioesterase/thiol ester dehydrase-isomerase"/>
    <property type="match status" value="1"/>
</dbReference>
<keyword evidence="3" id="KW-1185">Reference proteome</keyword>
<dbReference type="Proteomes" id="UP001501231">
    <property type="component" value="Unassembled WGS sequence"/>
</dbReference>
<dbReference type="PIRSF" id="PIRSF018072">
    <property type="entry name" value="UCP018072"/>
    <property type="match status" value="1"/>
</dbReference>
<dbReference type="Pfam" id="PF13452">
    <property type="entry name" value="FAS1_DH_region"/>
    <property type="match status" value="1"/>
</dbReference>
<feature type="domain" description="FAS1-like dehydratase" evidence="1">
    <location>
        <begin position="8"/>
        <end position="138"/>
    </location>
</feature>
<dbReference type="InterPro" id="IPR039569">
    <property type="entry name" value="FAS1-like_DH_region"/>
</dbReference>
<comment type="caution">
    <text evidence="2">The sequence shown here is derived from an EMBL/GenBank/DDBJ whole genome shotgun (WGS) entry which is preliminary data.</text>
</comment>
<name>A0ABP5WAP2_9ACTN</name>
<dbReference type="Gene3D" id="3.10.129.10">
    <property type="entry name" value="Hotdog Thioesterase"/>
    <property type="match status" value="1"/>
</dbReference>
<organism evidence="2 3">
    <name type="scientific">Actinomadura vinacea</name>
    <dbReference type="NCBI Taxonomy" id="115336"/>
    <lineage>
        <taxon>Bacteria</taxon>
        <taxon>Bacillati</taxon>
        <taxon>Actinomycetota</taxon>
        <taxon>Actinomycetes</taxon>
        <taxon>Streptosporangiales</taxon>
        <taxon>Thermomonosporaceae</taxon>
        <taxon>Actinomadura</taxon>
    </lineage>
</organism>
<evidence type="ECO:0000313" key="2">
    <source>
        <dbReference type="EMBL" id="GAA2423497.1"/>
    </source>
</evidence>
<reference evidence="3" key="1">
    <citation type="journal article" date="2019" name="Int. J. Syst. Evol. Microbiol.">
        <title>The Global Catalogue of Microorganisms (GCM) 10K type strain sequencing project: providing services to taxonomists for standard genome sequencing and annotation.</title>
        <authorList>
            <consortium name="The Broad Institute Genomics Platform"/>
            <consortium name="The Broad Institute Genome Sequencing Center for Infectious Disease"/>
            <person name="Wu L."/>
            <person name="Ma J."/>
        </authorList>
    </citation>
    <scope>NUCLEOTIDE SEQUENCE [LARGE SCALE GENOMIC DNA]</scope>
    <source>
        <strain evidence="3">JCM 3325</strain>
    </source>
</reference>
<dbReference type="RefSeq" id="WP_344590486.1">
    <property type="nucleotide sequence ID" value="NZ_BAAARW010000012.1"/>
</dbReference>
<accession>A0ABP5WAP2</accession>
<gene>
    <name evidence="2" type="ORF">GCM10010191_39420</name>
</gene>
<dbReference type="CDD" id="cd03441">
    <property type="entry name" value="R_hydratase_like"/>
    <property type="match status" value="1"/>
</dbReference>